<reference evidence="7 8" key="1">
    <citation type="submission" date="2020-08" db="EMBL/GenBank/DDBJ databases">
        <title>Genomic Encyclopedia of Type Strains, Phase IV (KMG-V): Genome sequencing to study the core and pangenomes of soil and plant-associated prokaryotes.</title>
        <authorList>
            <person name="Whitman W."/>
        </authorList>
    </citation>
    <scope>NUCLEOTIDE SEQUENCE [LARGE SCALE GENOMIC DNA]</scope>
    <source>
        <strain evidence="7 8">X5P3</strain>
    </source>
</reference>
<feature type="domain" description="Beta-mannosidase-like galactose-binding" evidence="6">
    <location>
        <begin position="1005"/>
        <end position="1081"/>
    </location>
</feature>
<evidence type="ECO:0000256" key="1">
    <source>
        <dbReference type="ARBA" id="ARBA00022729"/>
    </source>
</evidence>
<feature type="signal peptide" evidence="4">
    <location>
        <begin position="1"/>
        <end position="22"/>
    </location>
</feature>
<name>A0A7W7ZTD7_9BACT</name>
<dbReference type="Gene3D" id="2.60.120.260">
    <property type="entry name" value="Galactose-binding domain-like"/>
    <property type="match status" value="2"/>
</dbReference>
<evidence type="ECO:0008006" key="9">
    <source>
        <dbReference type="Google" id="ProtNLM"/>
    </source>
</evidence>
<protein>
    <recommendedName>
        <fullName evidence="9">Glycoside hydrolase family 2 sugar binding protein</fullName>
    </recommendedName>
</protein>
<proteinExistence type="predicted"/>
<dbReference type="Proteomes" id="UP000584867">
    <property type="component" value="Unassembled WGS sequence"/>
</dbReference>
<dbReference type="PANTHER" id="PTHR43817:SF1">
    <property type="entry name" value="HYDROLASE, FAMILY 43, PUTATIVE (AFU_ORTHOLOGUE AFUA_3G01660)-RELATED"/>
    <property type="match status" value="1"/>
</dbReference>
<dbReference type="Pfam" id="PF17132">
    <property type="entry name" value="Glyco_hydro_106"/>
    <property type="match status" value="1"/>
</dbReference>
<dbReference type="GO" id="GO:0004553">
    <property type="term" value="F:hydrolase activity, hydrolyzing O-glycosyl compounds"/>
    <property type="evidence" value="ECO:0007669"/>
    <property type="project" value="UniProtKB-ARBA"/>
</dbReference>
<evidence type="ECO:0000259" key="5">
    <source>
        <dbReference type="Pfam" id="PF00754"/>
    </source>
</evidence>
<dbReference type="SUPFAM" id="SSF49785">
    <property type="entry name" value="Galactose-binding domain-like"/>
    <property type="match status" value="2"/>
</dbReference>
<feature type="region of interest" description="Disordered" evidence="3">
    <location>
        <begin position="148"/>
        <end position="174"/>
    </location>
</feature>
<dbReference type="InterPro" id="IPR000421">
    <property type="entry name" value="FA58C"/>
</dbReference>
<evidence type="ECO:0000256" key="4">
    <source>
        <dbReference type="SAM" id="SignalP"/>
    </source>
</evidence>
<gene>
    <name evidence="7" type="ORF">HDF15_004167</name>
</gene>
<dbReference type="Pfam" id="PF22666">
    <property type="entry name" value="Glyco_hydro_2_N2"/>
    <property type="match status" value="1"/>
</dbReference>
<comment type="caution">
    <text evidence="7">The sequence shown here is derived from an EMBL/GenBank/DDBJ whole genome shotgun (WGS) entry which is preliminary data.</text>
</comment>
<sequence>MRQAPFLLAAIVLASISAVAVAQTATDPLAAGFRNPPEAARPRTWWHWTNGNVTETGITKDLEWMKRSGIGGFQLVDVASGGGQTVEPKIHFGTEEWYHAVRHSAEEARLLGLEMSIFSCAGWSEAGGPWVTQNMAMKKLVWSETHADGPAKFSGQLPEPPSNEGPVRDASARPDGPHFYRDSAVIAYRTPQDAAPIKALHPRVTASSGAIDAAPLLDDSLNTSVTIPAPKDGSPAWLQFEFAQPYTARALSFGAHGRIPVGKILASNDGTTFHAILDMPGPQGYHGASIRTFTFPATTARFFRIELDGAGLTPAAVIHGGPVVAANAYTVTEAILFSDARINRWEDKGAFGSLMDVYDVVPTPASPDSAVIARKDVIDLTSRMKPDGTLDWEVPAGHWTVLRMGYSLTGAKNRPSVPAGSGYEVDKLSADYVRQYFSGYVDPLQQHLGSLLGSTPHYMTMDSWEAGMQNWTDEMIAQFTRRRGYDPRPYLPALAGHVVGSADVSDRFLWDFRRTLADMYADEFYGTMTDELHKRGMEDYSEASGVALELPEDTLLNKSKVDIPMAEFWVHALHPESMYYVDVRGAASAAHVYGKPIVAAESFTGGGYESPFTLKKIADYWFTQGINRLVFHTSAQQPLDTPPGNTMVGTHLNRNITWAEQAKPFMDYVARVSYMLQQGSPVADLAYLLPEGAPSTMPFWGSGLEPAPPAGYDYDYINTDILLHHTSVDADGRLRLDSGARYRLLVLPPTTQMTPEVLRKLHELVAAGASISGPRPMASPSLVNYPASDEEVHTLASDLWADMDGVTKNQHSLGKGIVYSGLALNEILTRLHVEPDFAASGSPENPPAWIHRHLADADVYFVVNQSDRPESMEARLRVAGKSVQLWRPMDASLNNASYTAGAPVEDRSGNRQPGLQPAVYVAQTDFTNVSLNLEAREALFIVVRDTAQTPSVVASPVSQTLISLHGPWTVAFPAHFGAPSSVQLNKLSSWTESQDPGVKFFSGTATYSTTFTVAAERLHRKSVAGKHIVLHFENVHDIAAVKLNGKSTGLTWAPPYEVDVTDAIRPGVNKLEIAVTNEWTNRILGDRALPASQKILPDVPPSRPGAPVPGLPESGLIGNVTLLSVTPVD</sequence>
<dbReference type="InterPro" id="IPR008979">
    <property type="entry name" value="Galactose-bd-like_sf"/>
</dbReference>
<evidence type="ECO:0000313" key="8">
    <source>
        <dbReference type="Proteomes" id="UP000584867"/>
    </source>
</evidence>
<dbReference type="NCBIfam" id="NF045579">
    <property type="entry name" value="rhamnoside_JR"/>
    <property type="match status" value="1"/>
</dbReference>
<evidence type="ECO:0000256" key="3">
    <source>
        <dbReference type="SAM" id="MobiDB-lite"/>
    </source>
</evidence>
<evidence type="ECO:0000313" key="7">
    <source>
        <dbReference type="EMBL" id="MBB5065797.1"/>
    </source>
</evidence>
<accession>A0A7W7ZTD7</accession>
<feature type="chain" id="PRO_5030540449" description="Glycoside hydrolase family 2 sugar binding protein" evidence="4">
    <location>
        <begin position="23"/>
        <end position="1129"/>
    </location>
</feature>
<organism evidence="7 8">
    <name type="scientific">Granulicella mallensis</name>
    <dbReference type="NCBI Taxonomy" id="940614"/>
    <lineage>
        <taxon>Bacteria</taxon>
        <taxon>Pseudomonadati</taxon>
        <taxon>Acidobacteriota</taxon>
        <taxon>Terriglobia</taxon>
        <taxon>Terriglobales</taxon>
        <taxon>Acidobacteriaceae</taxon>
        <taxon>Granulicella</taxon>
    </lineage>
</organism>
<evidence type="ECO:0000259" key="6">
    <source>
        <dbReference type="Pfam" id="PF22666"/>
    </source>
</evidence>
<dbReference type="PANTHER" id="PTHR43817">
    <property type="entry name" value="GLYCOSYL HYDROLASE"/>
    <property type="match status" value="1"/>
</dbReference>
<dbReference type="EMBL" id="JACHIO010000020">
    <property type="protein sequence ID" value="MBB5065797.1"/>
    <property type="molecule type" value="Genomic_DNA"/>
</dbReference>
<keyword evidence="2" id="KW-0378">Hydrolase</keyword>
<dbReference type="Pfam" id="PF00754">
    <property type="entry name" value="F5_F8_type_C"/>
    <property type="match status" value="1"/>
</dbReference>
<dbReference type="AlphaFoldDB" id="A0A7W7ZTD7"/>
<keyword evidence="1 4" id="KW-0732">Signal</keyword>
<dbReference type="InterPro" id="IPR054593">
    <property type="entry name" value="Beta-mannosidase-like_N2"/>
</dbReference>
<feature type="domain" description="F5/8 type C" evidence="5">
    <location>
        <begin position="212"/>
        <end position="309"/>
    </location>
</feature>
<dbReference type="RefSeq" id="WP_184258800.1">
    <property type="nucleotide sequence ID" value="NZ_JACHIO010000020.1"/>
</dbReference>
<evidence type="ECO:0000256" key="2">
    <source>
        <dbReference type="ARBA" id="ARBA00022801"/>
    </source>
</evidence>